<dbReference type="PANTHER" id="PTHR35024">
    <property type="entry name" value="HYPOTHETICAL CYTOSOLIC PROTEIN"/>
    <property type="match status" value="1"/>
</dbReference>
<dbReference type="Pfam" id="PF04519">
    <property type="entry name" value="Bactofilin"/>
    <property type="match status" value="1"/>
</dbReference>
<gene>
    <name evidence="1" type="ORF">MGWOODY_Mmi1450</name>
</gene>
<evidence type="ECO:0000313" key="1">
    <source>
        <dbReference type="EMBL" id="CUV09752.1"/>
    </source>
</evidence>
<evidence type="ECO:0008006" key="2">
    <source>
        <dbReference type="Google" id="ProtNLM"/>
    </source>
</evidence>
<dbReference type="PANTHER" id="PTHR35024:SF4">
    <property type="entry name" value="POLYMER-FORMING CYTOSKELETAL PROTEIN"/>
    <property type="match status" value="1"/>
</dbReference>
<protein>
    <recommendedName>
        <fullName evidence="2">Integral membrane protein CcmA involved in cell shape determination</fullName>
    </recommendedName>
</protein>
<reference evidence="1" key="1">
    <citation type="submission" date="2015-10" db="EMBL/GenBank/DDBJ databases">
        <authorList>
            <person name="Gilbert D.G."/>
        </authorList>
    </citation>
    <scope>NUCLEOTIDE SEQUENCE</scope>
</reference>
<name>A0A160VH43_9ZZZZ</name>
<proteinExistence type="predicted"/>
<accession>A0A160VH43</accession>
<dbReference type="InterPro" id="IPR007607">
    <property type="entry name" value="BacA/B"/>
</dbReference>
<dbReference type="EMBL" id="FAXC01000292">
    <property type="protein sequence ID" value="CUV09752.1"/>
    <property type="molecule type" value="Genomic_DNA"/>
</dbReference>
<dbReference type="AlphaFoldDB" id="A0A160VH43"/>
<organism evidence="1">
    <name type="scientific">hydrothermal vent metagenome</name>
    <dbReference type="NCBI Taxonomy" id="652676"/>
    <lineage>
        <taxon>unclassified sequences</taxon>
        <taxon>metagenomes</taxon>
        <taxon>ecological metagenomes</taxon>
    </lineage>
</organism>
<sequence>MAKIDFKNVQTMIGAEAVVNGPIKLRGGIIIYGKVYGDIHTDGPVRITISGEVIGDVQASDAHIGGSIHGNVTVSNRIVLGRKSELKGDLIYRSLVIEDGAQFEGSCSVIGVKKDASGSLVSKAKPRFTMASPSSEPNA</sequence>